<sequence length="38" mass="4392">MVRLRPCFIKLRARDSTTKVGDGFGVKRRRDLEISVTN</sequence>
<protein>
    <submittedName>
        <fullName evidence="1">Uncharacterized protein</fullName>
    </submittedName>
</protein>
<reference evidence="2" key="1">
    <citation type="submission" date="2013-09" db="EMBL/GenBank/DDBJ databases">
        <title>Corchorus olitorius genome sequencing.</title>
        <authorList>
            <person name="Alam M."/>
            <person name="Haque M.S."/>
            <person name="Islam M.S."/>
            <person name="Emdad E.M."/>
            <person name="Islam M.M."/>
            <person name="Ahmed B."/>
            <person name="Halim A."/>
            <person name="Hossen Q.M.M."/>
            <person name="Hossain M.Z."/>
            <person name="Ahmed R."/>
            <person name="Khan M.M."/>
            <person name="Islam R."/>
            <person name="Rashid M.M."/>
            <person name="Khan S.A."/>
            <person name="Rahman M.S."/>
            <person name="Alam M."/>
            <person name="Yahiya A.S."/>
            <person name="Khan M.S."/>
            <person name="Azam M.S."/>
            <person name="Haque T."/>
            <person name="Lashkar M.Z.H."/>
            <person name="Akhand A.I."/>
            <person name="Morshed G."/>
            <person name="Roy S."/>
            <person name="Uddin K.S."/>
            <person name="Rabeya T."/>
            <person name="Hossain A.S."/>
            <person name="Chowdhury A."/>
            <person name="Snigdha A.R."/>
            <person name="Mortoza M.S."/>
            <person name="Matin S.A."/>
            <person name="Hoque S.M.E."/>
            <person name="Islam M.K."/>
            <person name="Roy D.K."/>
            <person name="Haider R."/>
            <person name="Moosa M.M."/>
            <person name="Elias S.M."/>
            <person name="Hasan A.M."/>
            <person name="Jahan S."/>
            <person name="Shafiuddin M."/>
            <person name="Mahmood N."/>
            <person name="Shommy N.S."/>
        </authorList>
    </citation>
    <scope>NUCLEOTIDE SEQUENCE [LARGE SCALE GENOMIC DNA]</scope>
    <source>
        <strain evidence="2">cv. O-4</strain>
    </source>
</reference>
<dbReference type="EMBL" id="AWUE01024054">
    <property type="protein sequence ID" value="OMO51760.1"/>
    <property type="molecule type" value="Genomic_DNA"/>
</dbReference>
<keyword evidence="2" id="KW-1185">Reference proteome</keyword>
<evidence type="ECO:0000313" key="1">
    <source>
        <dbReference type="EMBL" id="OMO51760.1"/>
    </source>
</evidence>
<name>A0A1R3G169_9ROSI</name>
<gene>
    <name evidence="1" type="ORF">COLO4_37522</name>
</gene>
<dbReference type="Proteomes" id="UP000187203">
    <property type="component" value="Unassembled WGS sequence"/>
</dbReference>
<organism evidence="1 2">
    <name type="scientific">Corchorus olitorius</name>
    <dbReference type="NCBI Taxonomy" id="93759"/>
    <lineage>
        <taxon>Eukaryota</taxon>
        <taxon>Viridiplantae</taxon>
        <taxon>Streptophyta</taxon>
        <taxon>Embryophyta</taxon>
        <taxon>Tracheophyta</taxon>
        <taxon>Spermatophyta</taxon>
        <taxon>Magnoliopsida</taxon>
        <taxon>eudicotyledons</taxon>
        <taxon>Gunneridae</taxon>
        <taxon>Pentapetalae</taxon>
        <taxon>rosids</taxon>
        <taxon>malvids</taxon>
        <taxon>Malvales</taxon>
        <taxon>Malvaceae</taxon>
        <taxon>Grewioideae</taxon>
        <taxon>Apeibeae</taxon>
        <taxon>Corchorus</taxon>
    </lineage>
</organism>
<dbReference type="AlphaFoldDB" id="A0A1R3G169"/>
<accession>A0A1R3G169</accession>
<proteinExistence type="predicted"/>
<evidence type="ECO:0000313" key="2">
    <source>
        <dbReference type="Proteomes" id="UP000187203"/>
    </source>
</evidence>
<comment type="caution">
    <text evidence="1">The sequence shown here is derived from an EMBL/GenBank/DDBJ whole genome shotgun (WGS) entry which is preliminary data.</text>
</comment>